<feature type="signal peptide" evidence="1">
    <location>
        <begin position="1"/>
        <end position="19"/>
    </location>
</feature>
<reference evidence="3 4" key="1">
    <citation type="journal article" date="2022" name="bioRxiv">
        <title>Genomics of Preaxostyla Flagellates Illuminates Evolutionary Transitions and the Path Towards Mitochondrial Loss.</title>
        <authorList>
            <person name="Novak L.V.F."/>
            <person name="Treitli S.C."/>
            <person name="Pyrih J."/>
            <person name="Halakuc P."/>
            <person name="Pipaliya S.V."/>
            <person name="Vacek V."/>
            <person name="Brzon O."/>
            <person name="Soukal P."/>
            <person name="Eme L."/>
            <person name="Dacks J.B."/>
            <person name="Karnkowska A."/>
            <person name="Elias M."/>
            <person name="Hampl V."/>
        </authorList>
    </citation>
    <scope>NUCLEOTIDE SEQUENCE [LARGE SCALE GENOMIC DNA]</scope>
    <source>
        <strain evidence="3">NAU3</strain>
        <tissue evidence="3">Gut</tissue>
    </source>
</reference>
<dbReference type="InterPro" id="IPR017937">
    <property type="entry name" value="Thioredoxin_CS"/>
</dbReference>
<proteinExistence type="predicted"/>
<evidence type="ECO:0000313" key="3">
    <source>
        <dbReference type="EMBL" id="KAK2957061.1"/>
    </source>
</evidence>
<dbReference type="Pfam" id="PF00085">
    <property type="entry name" value="Thioredoxin"/>
    <property type="match status" value="4"/>
</dbReference>
<dbReference type="PANTHER" id="PTHR45815:SF3">
    <property type="entry name" value="PROTEIN DISULFIDE-ISOMERASE A6"/>
    <property type="match status" value="1"/>
</dbReference>
<dbReference type="InterPro" id="IPR036249">
    <property type="entry name" value="Thioredoxin-like_sf"/>
</dbReference>
<feature type="domain" description="Thioredoxin" evidence="2">
    <location>
        <begin position="158"/>
        <end position="272"/>
    </location>
</feature>
<dbReference type="PROSITE" id="PS00194">
    <property type="entry name" value="THIOREDOXIN_1"/>
    <property type="match status" value="1"/>
</dbReference>
<feature type="domain" description="Thioredoxin" evidence="2">
    <location>
        <begin position="39"/>
        <end position="153"/>
    </location>
</feature>
<keyword evidence="4" id="KW-1185">Reference proteome</keyword>
<dbReference type="GO" id="GO:0016853">
    <property type="term" value="F:isomerase activity"/>
    <property type="evidence" value="ECO:0007669"/>
    <property type="project" value="UniProtKB-KW"/>
</dbReference>
<dbReference type="PANTHER" id="PTHR45815">
    <property type="entry name" value="PROTEIN DISULFIDE-ISOMERASE A6"/>
    <property type="match status" value="1"/>
</dbReference>
<dbReference type="SUPFAM" id="SSF52833">
    <property type="entry name" value="Thioredoxin-like"/>
    <property type="match status" value="4"/>
</dbReference>
<dbReference type="PRINTS" id="PR00421">
    <property type="entry name" value="THIOREDOXIN"/>
</dbReference>
<keyword evidence="3" id="KW-0413">Isomerase</keyword>
<comment type="caution">
    <text evidence="3">The sequence shown here is derived from an EMBL/GenBank/DDBJ whole genome shotgun (WGS) entry which is preliminary data.</text>
</comment>
<protein>
    <recommendedName>
        <fullName evidence="2">Thioredoxin domain-containing protein</fullName>
    </recommendedName>
</protein>
<feature type="chain" id="PRO_5047362931" description="Thioredoxin domain-containing protein" evidence="1">
    <location>
        <begin position="20"/>
        <end position="551"/>
    </location>
</feature>
<gene>
    <name evidence="3" type="ORF">BLNAU_7891</name>
</gene>
<name>A0ABQ9XZZ3_9EUKA</name>
<accession>A0ABQ9XZZ3</accession>
<organism evidence="3 4">
    <name type="scientific">Blattamonas nauphoetae</name>
    <dbReference type="NCBI Taxonomy" id="2049346"/>
    <lineage>
        <taxon>Eukaryota</taxon>
        <taxon>Metamonada</taxon>
        <taxon>Preaxostyla</taxon>
        <taxon>Oxymonadida</taxon>
        <taxon>Blattamonas</taxon>
    </lineage>
</organism>
<evidence type="ECO:0000256" key="1">
    <source>
        <dbReference type="SAM" id="SignalP"/>
    </source>
</evidence>
<dbReference type="Gene3D" id="3.40.30.10">
    <property type="entry name" value="Glutaredoxin"/>
    <property type="match status" value="4"/>
</dbReference>
<dbReference type="PROSITE" id="PS51352">
    <property type="entry name" value="THIOREDOXIN_2"/>
    <property type="match status" value="3"/>
</dbReference>
<sequence length="551" mass="61791">MMILLVISSFIICDESCGGSQCNQESQGQREKTKDTDLFDPGEAIVSLTTENYTNVIGQSKPVLCLFYGTWCGHCKQFHPTYLKAAQISNLRNDSSVIFAQIESTETQLMTQFNIQGYPTLKFFPANQTTPKLNYNGKRTITDLLDWVSTNHNRTFVNHVIELTANNSETVLDGKKPVVLYFGSPSCSPCRSFSPIFDEASTLFFEEFGAVANSTVFAHVDGDAEPILKERFAITAYPWMTVVPENHTKHVLRYEGERNVDSMIDWISTKLYAAPVSNHLEKTDGQTFLDSIDGEKNVVVMFSQVWCKPCSVFETIVNDAAEEIVGSGVLDTRFVKVDVGQDEYLKTKFGIKEYPSLLVIPKGKTTPGQFFSAKRNQRAVADFILSQLDPDTRPYDLTELSERTFDSIVDGSENVMVEFYASWCTHCKSIVPVLKKVGESFRHTTGVRLCKVEVSDDNVALRQRFGIRAFPTLIFFRKGEGTTATKYEGPRSPDAIGNWILTNIALSAKENVKPHALNFDETADLSQPNSKDVRGVLVRLVDYLHQIQSPR</sequence>
<dbReference type="CDD" id="cd02961">
    <property type="entry name" value="PDI_a_family"/>
    <property type="match status" value="4"/>
</dbReference>
<feature type="domain" description="Thioredoxin" evidence="2">
    <location>
        <begin position="374"/>
        <end position="505"/>
    </location>
</feature>
<evidence type="ECO:0000259" key="2">
    <source>
        <dbReference type="PROSITE" id="PS51352"/>
    </source>
</evidence>
<dbReference type="EMBL" id="JARBJD010000049">
    <property type="protein sequence ID" value="KAK2957061.1"/>
    <property type="molecule type" value="Genomic_DNA"/>
</dbReference>
<evidence type="ECO:0000313" key="4">
    <source>
        <dbReference type="Proteomes" id="UP001281761"/>
    </source>
</evidence>
<keyword evidence="1" id="KW-0732">Signal</keyword>
<dbReference type="InterPro" id="IPR013766">
    <property type="entry name" value="Thioredoxin_domain"/>
</dbReference>
<dbReference type="Proteomes" id="UP001281761">
    <property type="component" value="Unassembled WGS sequence"/>
</dbReference>